<evidence type="ECO:0000256" key="5">
    <source>
        <dbReference type="ARBA" id="ARBA00022519"/>
    </source>
</evidence>
<accession>A0A840YXN2</accession>
<protein>
    <submittedName>
        <fullName evidence="11">General secretion pathway protein M</fullName>
    </submittedName>
</protein>
<evidence type="ECO:0000256" key="8">
    <source>
        <dbReference type="ARBA" id="ARBA00022989"/>
    </source>
</evidence>
<dbReference type="GO" id="GO:0015627">
    <property type="term" value="C:type II protein secretion system complex"/>
    <property type="evidence" value="ECO:0007669"/>
    <property type="project" value="InterPro"/>
</dbReference>
<dbReference type="SUPFAM" id="SSF103054">
    <property type="entry name" value="General secretion pathway protein M, EpsM"/>
    <property type="match status" value="1"/>
</dbReference>
<comment type="similarity">
    <text evidence="2">Belongs to the GSP M family.</text>
</comment>
<dbReference type="AlphaFoldDB" id="A0A840YXN2"/>
<keyword evidence="6 10" id="KW-0812">Transmembrane</keyword>
<evidence type="ECO:0000256" key="10">
    <source>
        <dbReference type="SAM" id="Phobius"/>
    </source>
</evidence>
<proteinExistence type="inferred from homology"/>
<comment type="subcellular location">
    <subcellularLocation>
        <location evidence="1">Cell inner membrane</location>
        <topology evidence="1">Single-pass membrane protein</topology>
    </subcellularLocation>
</comment>
<organism evidence="11 12">
    <name type="scientific">Stakelama sediminis</name>
    <dbReference type="NCBI Taxonomy" id="463200"/>
    <lineage>
        <taxon>Bacteria</taxon>
        <taxon>Pseudomonadati</taxon>
        <taxon>Pseudomonadota</taxon>
        <taxon>Alphaproteobacteria</taxon>
        <taxon>Sphingomonadales</taxon>
        <taxon>Sphingomonadaceae</taxon>
        <taxon>Stakelama</taxon>
    </lineage>
</organism>
<gene>
    <name evidence="11" type="ORF">FHR23_001193</name>
</gene>
<keyword evidence="4" id="KW-1003">Cell membrane</keyword>
<dbReference type="Pfam" id="PF04612">
    <property type="entry name" value="T2SSM"/>
    <property type="match status" value="1"/>
</dbReference>
<dbReference type="EMBL" id="JACIJI010000001">
    <property type="protein sequence ID" value="MBB5718286.1"/>
    <property type="molecule type" value="Genomic_DNA"/>
</dbReference>
<dbReference type="InterPro" id="IPR023229">
    <property type="entry name" value="T2SS_M_periplasmic_sf"/>
</dbReference>
<keyword evidence="5" id="KW-0997">Cell inner membrane</keyword>
<evidence type="ECO:0000256" key="7">
    <source>
        <dbReference type="ARBA" id="ARBA00022927"/>
    </source>
</evidence>
<dbReference type="GO" id="GO:0005886">
    <property type="term" value="C:plasma membrane"/>
    <property type="evidence" value="ECO:0007669"/>
    <property type="project" value="UniProtKB-SubCell"/>
</dbReference>
<keyword evidence="3" id="KW-0813">Transport</keyword>
<keyword evidence="7" id="KW-0653">Protein transport</keyword>
<evidence type="ECO:0000256" key="6">
    <source>
        <dbReference type="ARBA" id="ARBA00022692"/>
    </source>
</evidence>
<feature type="transmembrane region" description="Helical" evidence="10">
    <location>
        <begin position="20"/>
        <end position="40"/>
    </location>
</feature>
<dbReference type="GO" id="GO:0015628">
    <property type="term" value="P:protein secretion by the type II secretion system"/>
    <property type="evidence" value="ECO:0007669"/>
    <property type="project" value="InterPro"/>
</dbReference>
<dbReference type="InterPro" id="IPR007690">
    <property type="entry name" value="T2SS_GspM"/>
</dbReference>
<evidence type="ECO:0000256" key="3">
    <source>
        <dbReference type="ARBA" id="ARBA00022448"/>
    </source>
</evidence>
<keyword evidence="9 10" id="KW-0472">Membrane</keyword>
<evidence type="ECO:0000313" key="12">
    <source>
        <dbReference type="Proteomes" id="UP000554342"/>
    </source>
</evidence>
<evidence type="ECO:0000256" key="4">
    <source>
        <dbReference type="ARBA" id="ARBA00022475"/>
    </source>
</evidence>
<dbReference type="Gene3D" id="3.30.1360.100">
    <property type="entry name" value="General secretion pathway protein M, EpsM"/>
    <property type="match status" value="1"/>
</dbReference>
<evidence type="ECO:0000256" key="9">
    <source>
        <dbReference type="ARBA" id="ARBA00023136"/>
    </source>
</evidence>
<keyword evidence="8 10" id="KW-1133">Transmembrane helix</keyword>
<dbReference type="Proteomes" id="UP000554342">
    <property type="component" value="Unassembled WGS sequence"/>
</dbReference>
<reference evidence="11 12" key="1">
    <citation type="submission" date="2020-08" db="EMBL/GenBank/DDBJ databases">
        <title>Genomic Encyclopedia of Type Strains, Phase IV (KMG-IV): sequencing the most valuable type-strain genomes for metagenomic binning, comparative biology and taxonomic classification.</title>
        <authorList>
            <person name="Goeker M."/>
        </authorList>
    </citation>
    <scope>NUCLEOTIDE SEQUENCE [LARGE SCALE GENOMIC DNA]</scope>
    <source>
        <strain evidence="11 12">DSM 27203</strain>
    </source>
</reference>
<dbReference type="RefSeq" id="WP_184001944.1">
    <property type="nucleotide sequence ID" value="NZ_BAABIF010000004.1"/>
</dbReference>
<evidence type="ECO:0000256" key="1">
    <source>
        <dbReference type="ARBA" id="ARBA00004377"/>
    </source>
</evidence>
<evidence type="ECO:0000313" key="11">
    <source>
        <dbReference type="EMBL" id="MBB5718286.1"/>
    </source>
</evidence>
<name>A0A840YXN2_9SPHN</name>
<evidence type="ECO:0000256" key="2">
    <source>
        <dbReference type="ARBA" id="ARBA00010637"/>
    </source>
</evidence>
<comment type="caution">
    <text evidence="11">The sequence shown here is derived from an EMBL/GenBank/DDBJ whole genome shotgun (WGS) entry which is preliminary data.</text>
</comment>
<keyword evidence="12" id="KW-1185">Reference proteome</keyword>
<sequence length="162" mass="17224">MTASLSQWWLGRSRRERNLLLLMLAIAVPILLWLLVVRPLDTAFTTARLSLNESIARHGRIIAKADALMAAPVPDAPKGKPLDTLASLSVLVADAASQIGLTLDSANPVGSNAIDIRIAQARPAAVTGMLSHLETRGLSVESMRMTPAGTGTVSVSARLVRR</sequence>